<name>A0ABD5CFH9_9BURK</name>
<organism evidence="1 2">
    <name type="scientific">Paraburkholderia graminis</name>
    <dbReference type="NCBI Taxonomy" id="60548"/>
    <lineage>
        <taxon>Bacteria</taxon>
        <taxon>Pseudomonadati</taxon>
        <taxon>Pseudomonadota</taxon>
        <taxon>Betaproteobacteria</taxon>
        <taxon>Burkholderiales</taxon>
        <taxon>Burkholderiaceae</taxon>
        <taxon>Paraburkholderia</taxon>
    </lineage>
</organism>
<gene>
    <name evidence="1" type="ORF">QF025_002784</name>
</gene>
<accession>A0ABD5CFH9</accession>
<evidence type="ECO:0000313" key="2">
    <source>
        <dbReference type="Proteomes" id="UP001245184"/>
    </source>
</evidence>
<proteinExistence type="predicted"/>
<dbReference type="AlphaFoldDB" id="A0ABD5CFH9"/>
<comment type="caution">
    <text evidence="1">The sequence shown here is derived from an EMBL/GenBank/DDBJ whole genome shotgun (WGS) entry which is preliminary data.</text>
</comment>
<evidence type="ECO:0000313" key="1">
    <source>
        <dbReference type="EMBL" id="MDR6204064.1"/>
    </source>
</evidence>
<protein>
    <submittedName>
        <fullName evidence="1">Uncharacterized protein</fullName>
    </submittedName>
</protein>
<sequence length="132" mass="14819">MRHPLAHATFIISGDSVNPEFWTSYFGVQPSRLITKGQPFQLPSGKLTPRAGKLGLWALENKAVVSSDCLGPHLQYITNYLGLPRADLHELVRRQGGKMALWCYWMNETGDRVPDVPNDIRDDGSDGRNNRN</sequence>
<dbReference type="RefSeq" id="WP_310031753.1">
    <property type="nucleotide sequence ID" value="NZ_JAVIZN010000002.1"/>
</dbReference>
<dbReference type="EMBL" id="JAVIZN010000002">
    <property type="protein sequence ID" value="MDR6204064.1"/>
    <property type="molecule type" value="Genomic_DNA"/>
</dbReference>
<dbReference type="Proteomes" id="UP001245184">
    <property type="component" value="Unassembled WGS sequence"/>
</dbReference>
<reference evidence="1 2" key="1">
    <citation type="submission" date="2023-08" db="EMBL/GenBank/DDBJ databases">
        <title>Genome sequencing of plant associated microbes to promote plant fitness in Sorghum bicolor and Oryza sativa.</title>
        <authorList>
            <person name="Coleman-Derr D."/>
        </authorList>
    </citation>
    <scope>NUCLEOTIDE SEQUENCE [LARGE SCALE GENOMIC DNA]</scope>
    <source>
        <strain evidence="1 2">SLBN-33</strain>
    </source>
</reference>